<proteinExistence type="predicted"/>
<dbReference type="RefSeq" id="WP_159902785.1">
    <property type="nucleotide sequence ID" value="NZ_BAABFX010000022.1"/>
</dbReference>
<feature type="transmembrane region" description="Helical" evidence="1">
    <location>
        <begin position="169"/>
        <end position="185"/>
    </location>
</feature>
<keyword evidence="1" id="KW-0472">Membrane</keyword>
<reference evidence="3" key="1">
    <citation type="journal article" date="2019" name="Int. J. Syst. Evol. Microbiol.">
        <title>The Global Catalogue of Microorganisms (GCM) 10K type strain sequencing project: providing services to taxonomists for standard genome sequencing and annotation.</title>
        <authorList>
            <consortium name="The Broad Institute Genomics Platform"/>
            <consortium name="The Broad Institute Genome Sequencing Center for Infectious Disease"/>
            <person name="Wu L."/>
            <person name="Ma J."/>
        </authorList>
    </citation>
    <scope>NUCLEOTIDE SEQUENCE [LARGE SCALE GENOMIC DNA]</scope>
    <source>
        <strain evidence="3">JCM 17738</strain>
    </source>
</reference>
<dbReference type="Pfam" id="PF22564">
    <property type="entry name" value="HAAS"/>
    <property type="match status" value="1"/>
</dbReference>
<dbReference type="EMBL" id="BAABFX010000022">
    <property type="protein sequence ID" value="GAA4393548.1"/>
    <property type="molecule type" value="Genomic_DNA"/>
</dbReference>
<evidence type="ECO:0000313" key="2">
    <source>
        <dbReference type="EMBL" id="GAA4393548.1"/>
    </source>
</evidence>
<evidence type="ECO:0008006" key="4">
    <source>
        <dbReference type="Google" id="ProtNLM"/>
    </source>
</evidence>
<feature type="transmembrane region" description="Helical" evidence="1">
    <location>
        <begin position="191"/>
        <end position="211"/>
    </location>
</feature>
<name>A0ABP8JN79_9MICO</name>
<keyword evidence="3" id="KW-1185">Reference proteome</keyword>
<dbReference type="Proteomes" id="UP001500390">
    <property type="component" value="Unassembled WGS sequence"/>
</dbReference>
<feature type="transmembrane region" description="Helical" evidence="1">
    <location>
        <begin position="137"/>
        <end position="157"/>
    </location>
</feature>
<accession>A0ABP8JN79</accession>
<feature type="transmembrane region" description="Helical" evidence="1">
    <location>
        <begin position="84"/>
        <end position="106"/>
    </location>
</feature>
<evidence type="ECO:0000313" key="3">
    <source>
        <dbReference type="Proteomes" id="UP001500390"/>
    </source>
</evidence>
<keyword evidence="1" id="KW-0812">Transmembrane</keyword>
<organism evidence="2 3">
    <name type="scientific">Ornithinibacter aureus</name>
    <dbReference type="NCBI Taxonomy" id="622664"/>
    <lineage>
        <taxon>Bacteria</taxon>
        <taxon>Bacillati</taxon>
        <taxon>Actinomycetota</taxon>
        <taxon>Actinomycetes</taxon>
        <taxon>Micrococcales</taxon>
        <taxon>Intrasporangiaceae</taxon>
        <taxon>Ornithinibacter</taxon>
    </lineage>
</organism>
<evidence type="ECO:0000256" key="1">
    <source>
        <dbReference type="SAM" id="Phobius"/>
    </source>
</evidence>
<keyword evidence="1" id="KW-1133">Transmembrane helix</keyword>
<comment type="caution">
    <text evidence="2">The sequence shown here is derived from an EMBL/GenBank/DDBJ whole genome shotgun (WGS) entry which is preliminary data.</text>
</comment>
<sequence>MSSTHPQVEAYLDDLARMLADIDPGERDDILASVREHLDAEIAAGHGSDAVVNATLLRLGPPEQVAAAARTNANSTTSSTTPGLIRVASLATALATLPGLLLVLWVKVTGLRQAGVTPLEPGWPEEVSLFALNGVEALYLMLLCAPVWLVGLGCAVASEGLQRRTRQRLIWAGPTGFFAGLVTLQPEGPSIVGAFALLVLVVAVAAVGLACRAAWREAENPVALEP</sequence>
<gene>
    <name evidence="2" type="ORF">GCM10023153_13640</name>
</gene>
<protein>
    <recommendedName>
        <fullName evidence="4">DUF1700 domain-containing protein</fullName>
    </recommendedName>
</protein>